<keyword evidence="8" id="KW-0648">Protein biosynthesis</keyword>
<dbReference type="EMBL" id="EU016670">
    <property type="protein sequence ID" value="ABZ10251.1"/>
    <property type="molecule type" value="Genomic_DNA"/>
</dbReference>
<dbReference type="Pfam" id="PF02092">
    <property type="entry name" value="tRNA_synt_2f"/>
    <property type="match status" value="1"/>
</dbReference>
<evidence type="ECO:0000256" key="6">
    <source>
        <dbReference type="ARBA" id="ARBA00022741"/>
    </source>
</evidence>
<dbReference type="GO" id="GO:0006426">
    <property type="term" value="P:glycyl-tRNA aminoacylation"/>
    <property type="evidence" value="ECO:0007669"/>
    <property type="project" value="InterPro"/>
</dbReference>
<keyword evidence="7" id="KW-0067">ATP-binding</keyword>
<evidence type="ECO:0000256" key="8">
    <source>
        <dbReference type="ARBA" id="ARBA00022917"/>
    </source>
</evidence>
<evidence type="ECO:0000256" key="4">
    <source>
        <dbReference type="ARBA" id="ARBA00022490"/>
    </source>
</evidence>
<dbReference type="HAMAP" id="MF_00255">
    <property type="entry name" value="Gly_tRNA_synth_beta"/>
    <property type="match status" value="1"/>
</dbReference>
<comment type="similarity">
    <text evidence="2">Belongs to the class-II aminoacyl-tRNA synthetase family.</text>
</comment>
<dbReference type="InterPro" id="IPR006194">
    <property type="entry name" value="Gly-tRNA-synth_heterodimer"/>
</dbReference>
<accession>B3TCD6</accession>
<keyword evidence="5" id="KW-0436">Ligase</keyword>
<evidence type="ECO:0000256" key="1">
    <source>
        <dbReference type="ARBA" id="ARBA00004496"/>
    </source>
</evidence>
<gene>
    <name evidence="12" type="ORF">ALOHA_HF4000APKG10I20ctg7g32</name>
</gene>
<evidence type="ECO:0000256" key="5">
    <source>
        <dbReference type="ARBA" id="ARBA00022598"/>
    </source>
</evidence>
<dbReference type="GO" id="GO:0006420">
    <property type="term" value="P:arginyl-tRNA aminoacylation"/>
    <property type="evidence" value="ECO:0007669"/>
    <property type="project" value="InterPro"/>
</dbReference>
<dbReference type="AlphaFoldDB" id="B3TCD6"/>
<dbReference type="GO" id="GO:0005524">
    <property type="term" value="F:ATP binding"/>
    <property type="evidence" value="ECO:0007669"/>
    <property type="project" value="UniProtKB-KW"/>
</dbReference>
<dbReference type="PANTHER" id="PTHR30075:SF2">
    <property type="entry name" value="GLYCINE--TRNA LIGASE, CHLOROPLASTIC_MITOCHONDRIAL 2"/>
    <property type="match status" value="1"/>
</dbReference>
<evidence type="ECO:0000256" key="10">
    <source>
        <dbReference type="ARBA" id="ARBA00047937"/>
    </source>
</evidence>
<proteinExistence type="inferred from homology"/>
<protein>
    <recommendedName>
        <fullName evidence="3">glycine--tRNA ligase</fullName>
        <ecNumber evidence="3">6.1.1.14</ecNumber>
    </recommendedName>
</protein>
<comment type="catalytic activity">
    <reaction evidence="10">
        <text>tRNA(Gly) + glycine + ATP = glycyl-tRNA(Gly) + AMP + diphosphate</text>
        <dbReference type="Rhea" id="RHEA:16013"/>
        <dbReference type="Rhea" id="RHEA-COMP:9664"/>
        <dbReference type="Rhea" id="RHEA-COMP:9683"/>
        <dbReference type="ChEBI" id="CHEBI:30616"/>
        <dbReference type="ChEBI" id="CHEBI:33019"/>
        <dbReference type="ChEBI" id="CHEBI:57305"/>
        <dbReference type="ChEBI" id="CHEBI:78442"/>
        <dbReference type="ChEBI" id="CHEBI:78522"/>
        <dbReference type="ChEBI" id="CHEBI:456215"/>
        <dbReference type="EC" id="6.1.1.14"/>
    </reaction>
</comment>
<dbReference type="PRINTS" id="PR01045">
    <property type="entry name" value="TRNASYNTHGB"/>
</dbReference>
<evidence type="ECO:0000256" key="3">
    <source>
        <dbReference type="ARBA" id="ARBA00012829"/>
    </source>
</evidence>
<sequence>MPELFLEIGSEEIPSGYVQPALEYMREELASFFSRNRIKAGVPEILGTPRRLVVSVKGVDALQEDIVELFHGPNISVAYDDQGKPTKAAIGFARGKGLDVSQLSREKTPKGEVVCARVEKKGRPTPDHLNEFLPIFIGNIPFAKKMRWADKTRPFARPLHWITALFDGQPLGFSFDGIACGDLSQGHRFLKPDKFQVKDLASYLEKSANHFLLVDPEVRKQKILEQVQILAQEAGGFVEEDPELLNIVNYLVEFPVAIRGDFDPRFLELPKELLVMTMKHHQKYFPVSDGKGNLLPGFITISNMSAGHEIKNGNERVLRARLEDARFFYNEDKKKNLDDFVESLKGVVFQKKLGTLYEKMERICDLARILSTHACPDKEPQALRAGRLCKADLVTLMVYEFPELQGIMGGYYATHSGEEPTVAQAIQEHYRPAFAGDDPPASELGAVIAVADKLDTILGCIGVGLIPSGSEDPYGLRRNALGIIQIFLHRGWQVSLDNLVEEGLRSMGSKIKLDPETIKNHVMELFSQRYKTYLDAEGFPYDAIDCVLSTGLDSIVDIRAKVSAFSELKKQPYFEPLAIAFRRVVSILNDEAEGEVDTGLLNEPAEKKLFEEYLKVRGPVFRHIQNKEFSQALEKIVEIKPAVDRFFDEVMVMVDDVSLRKNRLHLLHQISGLFSGLADFSRIILKKG</sequence>
<keyword evidence="9 12" id="KW-0030">Aminoacyl-tRNA synthetase</keyword>
<feature type="domain" description="DALR anticodon binding" evidence="11">
    <location>
        <begin position="580"/>
        <end position="671"/>
    </location>
</feature>
<dbReference type="Pfam" id="PF05746">
    <property type="entry name" value="DALR_1"/>
    <property type="match status" value="1"/>
</dbReference>
<organism evidence="12">
    <name type="scientific">uncultured marine crenarchaeote HF4000_APKG10I20</name>
    <dbReference type="NCBI Taxonomy" id="455612"/>
    <lineage>
        <taxon>Archaea</taxon>
        <taxon>Nitrososphaerota</taxon>
        <taxon>Nitrososphaeria</taxon>
        <taxon>Nitrosopumilales</taxon>
        <taxon>environmental samples</taxon>
    </lineage>
</organism>
<evidence type="ECO:0000256" key="9">
    <source>
        <dbReference type="ARBA" id="ARBA00023146"/>
    </source>
</evidence>
<keyword evidence="6" id="KW-0547">Nucleotide-binding</keyword>
<evidence type="ECO:0000259" key="11">
    <source>
        <dbReference type="Pfam" id="PF05746"/>
    </source>
</evidence>
<reference evidence="12" key="1">
    <citation type="journal article" date="2008" name="ISME J.">
        <title>Genomic patterns of recombination, clonal divergence and environment in marine microbial populations.</title>
        <authorList>
            <person name="Konstantinidis K.T."/>
            <person name="Delong E.F."/>
        </authorList>
    </citation>
    <scope>NUCLEOTIDE SEQUENCE</scope>
</reference>
<dbReference type="PROSITE" id="PS50861">
    <property type="entry name" value="AA_TRNA_LIGASE_II_GLYAB"/>
    <property type="match status" value="1"/>
</dbReference>
<dbReference type="GO" id="GO:0004814">
    <property type="term" value="F:arginine-tRNA ligase activity"/>
    <property type="evidence" value="ECO:0007669"/>
    <property type="project" value="InterPro"/>
</dbReference>
<evidence type="ECO:0000313" key="12">
    <source>
        <dbReference type="EMBL" id="ABZ10251.1"/>
    </source>
</evidence>
<keyword evidence="4" id="KW-0963">Cytoplasm</keyword>
<dbReference type="GO" id="GO:0004820">
    <property type="term" value="F:glycine-tRNA ligase activity"/>
    <property type="evidence" value="ECO:0007669"/>
    <property type="project" value="UniProtKB-EC"/>
</dbReference>
<dbReference type="SUPFAM" id="SSF109604">
    <property type="entry name" value="HD-domain/PDEase-like"/>
    <property type="match status" value="1"/>
</dbReference>
<dbReference type="GO" id="GO:0005829">
    <property type="term" value="C:cytosol"/>
    <property type="evidence" value="ECO:0007669"/>
    <property type="project" value="TreeGrafter"/>
</dbReference>
<dbReference type="EC" id="6.1.1.14" evidence="3"/>
<evidence type="ECO:0000256" key="7">
    <source>
        <dbReference type="ARBA" id="ARBA00022840"/>
    </source>
</evidence>
<name>B3TCD6_9ARCH</name>
<dbReference type="NCBIfam" id="TIGR00211">
    <property type="entry name" value="glyS"/>
    <property type="match status" value="1"/>
</dbReference>
<dbReference type="InterPro" id="IPR008909">
    <property type="entry name" value="DALR_anticod-bd"/>
</dbReference>
<dbReference type="InterPro" id="IPR015944">
    <property type="entry name" value="Gly-tRNA-synth_bsu"/>
</dbReference>
<comment type="subcellular location">
    <subcellularLocation>
        <location evidence="1">Cytoplasm</location>
    </subcellularLocation>
</comment>
<evidence type="ECO:0000256" key="2">
    <source>
        <dbReference type="ARBA" id="ARBA00008226"/>
    </source>
</evidence>
<dbReference type="PANTHER" id="PTHR30075">
    <property type="entry name" value="GLYCYL-TRNA SYNTHETASE"/>
    <property type="match status" value="1"/>
</dbReference>